<dbReference type="InterPro" id="IPR009057">
    <property type="entry name" value="Homeodomain-like_sf"/>
</dbReference>
<evidence type="ECO:0000313" key="2">
    <source>
        <dbReference type="Proteomes" id="UP001207918"/>
    </source>
</evidence>
<name>A0ABT3PQL7_9BACT</name>
<dbReference type="Pfam" id="PF04255">
    <property type="entry name" value="DUF433"/>
    <property type="match status" value="1"/>
</dbReference>
<accession>A0ABT3PQL7</accession>
<dbReference type="Gene3D" id="1.10.10.10">
    <property type="entry name" value="Winged helix-like DNA-binding domain superfamily/Winged helix DNA-binding domain"/>
    <property type="match status" value="1"/>
</dbReference>
<reference evidence="1 2" key="1">
    <citation type="submission" date="2021-03" db="EMBL/GenBank/DDBJ databases">
        <title>Aliifodinibius sp. nov., a new bacterium isolated from saline soil.</title>
        <authorList>
            <person name="Galisteo C."/>
            <person name="De La Haba R."/>
            <person name="Sanchez-Porro C."/>
            <person name="Ventosa A."/>
        </authorList>
    </citation>
    <scope>NUCLEOTIDE SEQUENCE [LARGE SCALE GENOMIC DNA]</scope>
    <source>
        <strain evidence="1 2">1BSP15-2V2</strain>
    </source>
</reference>
<gene>
    <name evidence="1" type="ORF">J6I44_14860</name>
</gene>
<keyword evidence="2" id="KW-1185">Reference proteome</keyword>
<evidence type="ECO:0000313" key="1">
    <source>
        <dbReference type="EMBL" id="MCW9708144.1"/>
    </source>
</evidence>
<protein>
    <submittedName>
        <fullName evidence="1">DUF433 domain-containing protein</fullName>
    </submittedName>
</protein>
<dbReference type="RefSeq" id="WP_265766930.1">
    <property type="nucleotide sequence ID" value="NZ_JAGGJA010000010.1"/>
</dbReference>
<sequence>MSLSNKLIEQRKDILGGTPVFKGTRVPVKTFIEYLEADHTVQEFLEDYPTVSRQQAIEVLESFKNQLLQPQ</sequence>
<organism evidence="1 2">
    <name type="scientific">Fodinibius salsisoli</name>
    <dbReference type="NCBI Taxonomy" id="2820877"/>
    <lineage>
        <taxon>Bacteria</taxon>
        <taxon>Pseudomonadati</taxon>
        <taxon>Balneolota</taxon>
        <taxon>Balneolia</taxon>
        <taxon>Balneolales</taxon>
        <taxon>Balneolaceae</taxon>
        <taxon>Fodinibius</taxon>
    </lineage>
</organism>
<comment type="caution">
    <text evidence="1">The sequence shown here is derived from an EMBL/GenBank/DDBJ whole genome shotgun (WGS) entry which is preliminary data.</text>
</comment>
<dbReference type="EMBL" id="JAGGJA010000010">
    <property type="protein sequence ID" value="MCW9708144.1"/>
    <property type="molecule type" value="Genomic_DNA"/>
</dbReference>
<dbReference type="InterPro" id="IPR007367">
    <property type="entry name" value="DUF433"/>
</dbReference>
<dbReference type="PANTHER" id="PTHR34849">
    <property type="entry name" value="SSL5025 PROTEIN"/>
    <property type="match status" value="1"/>
</dbReference>
<dbReference type="PANTHER" id="PTHR34849:SF3">
    <property type="entry name" value="SSR2962 PROTEIN"/>
    <property type="match status" value="1"/>
</dbReference>
<dbReference type="Proteomes" id="UP001207918">
    <property type="component" value="Unassembled WGS sequence"/>
</dbReference>
<dbReference type="InterPro" id="IPR036388">
    <property type="entry name" value="WH-like_DNA-bd_sf"/>
</dbReference>
<dbReference type="SUPFAM" id="SSF46689">
    <property type="entry name" value="Homeodomain-like"/>
    <property type="match status" value="1"/>
</dbReference>
<proteinExistence type="predicted"/>